<evidence type="ECO:0000256" key="11">
    <source>
        <dbReference type="ARBA" id="ARBA00023136"/>
    </source>
</evidence>
<keyword evidence="6 12" id="KW-0812">Transmembrane</keyword>
<comment type="similarity">
    <text evidence="3 12">Belongs to the complex I subunit 1 family.</text>
</comment>
<feature type="transmembrane region" description="Helical" evidence="14">
    <location>
        <begin position="253"/>
        <end position="273"/>
    </location>
</feature>
<evidence type="ECO:0000256" key="3">
    <source>
        <dbReference type="ARBA" id="ARBA00010535"/>
    </source>
</evidence>
<dbReference type="PROSITE" id="PS00668">
    <property type="entry name" value="COMPLEX1_ND1_2"/>
    <property type="match status" value="1"/>
</dbReference>
<keyword evidence="5" id="KW-0813">Transport</keyword>
<dbReference type="GO" id="GO:0003954">
    <property type="term" value="F:NADH dehydrogenase activity"/>
    <property type="evidence" value="ECO:0007669"/>
    <property type="project" value="TreeGrafter"/>
</dbReference>
<accession>A0A344A252</accession>
<dbReference type="PANTHER" id="PTHR11432:SF3">
    <property type="entry name" value="NADH-UBIQUINONE OXIDOREDUCTASE CHAIN 1"/>
    <property type="match status" value="1"/>
</dbReference>
<evidence type="ECO:0000313" key="15">
    <source>
        <dbReference type="EMBL" id="AWU48843.1"/>
    </source>
</evidence>
<sequence length="306" mass="35270">MEIYTNLLVLLIMLIFSLISVAFLTLMERKLLGYIQIRKGPDKVGIMGVFQPFSDALKLFSKEFIVPLKINFFPYWLSPAISLIVSLIIWMVFPYFFMVCSWSLAIMFMFTILSMSVYSVMISGWSSNSCYSILGSIRSVAQSVSYEVSFFIMVLSIVFLTSSLSLLDFMLLQKYVWLVIYVFPMFIMFFVSVLAELNRTPFDFSEGESELVSGFNIEYGGTGFAFLFLSEYLSIIFSSVLVSILFFSSLTESYLFFVKVVFFSLVIILIRGSLPRYRYDKLMNLCWKSYLGCTLNFMIFFASFSL</sequence>
<evidence type="ECO:0000256" key="12">
    <source>
        <dbReference type="RuleBase" id="RU000471"/>
    </source>
</evidence>
<feature type="transmembrane region" description="Helical" evidence="14">
    <location>
        <begin position="6"/>
        <end position="26"/>
    </location>
</feature>
<evidence type="ECO:0000256" key="9">
    <source>
        <dbReference type="ARBA" id="ARBA00023075"/>
    </source>
</evidence>
<dbReference type="GO" id="GO:0009060">
    <property type="term" value="P:aerobic respiration"/>
    <property type="evidence" value="ECO:0007669"/>
    <property type="project" value="TreeGrafter"/>
</dbReference>
<evidence type="ECO:0000256" key="6">
    <source>
        <dbReference type="ARBA" id="ARBA00022692"/>
    </source>
</evidence>
<evidence type="ECO:0000256" key="1">
    <source>
        <dbReference type="ARBA" id="ARBA00003257"/>
    </source>
</evidence>
<comment type="function">
    <text evidence="1">Core subunit of the mitochondrial membrane respiratory chain NADH dehydrogenase (Complex I) that is believed to belong to the minimal assembly required for catalysis. Complex I functions in the transfer of electrons from NADH to the respiratory chain. The immediate electron acceptor for the enzyme is believed to be ubiquinone.</text>
</comment>
<reference evidence="15" key="1">
    <citation type="submission" date="2018-02" db="EMBL/GenBank/DDBJ databases">
        <title>Resolving the psyllid tree of life: Phylogenomic analysis of the superfamily Psylloidea (Hemiptera).</title>
        <authorList>
            <person name="Percy D.M."/>
            <person name="Sveinsson S."/>
            <person name="Lemmon A.R."/>
            <person name="Lemmon E.M."/>
            <person name="Ouvrard D."/>
            <person name="Burckhardt D."/>
        </authorList>
    </citation>
    <scope>NUCLEOTIDE SEQUENCE</scope>
    <source>
        <strain evidence="15">DP2.nwbl.00833_circ</strain>
    </source>
</reference>
<feature type="transmembrane region" description="Helical" evidence="14">
    <location>
        <begin position="146"/>
        <end position="169"/>
    </location>
</feature>
<proteinExistence type="inferred from homology"/>
<evidence type="ECO:0000256" key="10">
    <source>
        <dbReference type="ARBA" id="ARBA00023128"/>
    </source>
</evidence>
<dbReference type="GO" id="GO:0008137">
    <property type="term" value="F:NADH dehydrogenase (ubiquinone) activity"/>
    <property type="evidence" value="ECO:0007669"/>
    <property type="project" value="UniProtKB-EC"/>
</dbReference>
<evidence type="ECO:0000256" key="7">
    <source>
        <dbReference type="ARBA" id="ARBA00022792"/>
    </source>
</evidence>
<dbReference type="InterPro" id="IPR001694">
    <property type="entry name" value="NADH_UbQ_OxRdtase_su1/FPO"/>
</dbReference>
<dbReference type="GO" id="GO:0005743">
    <property type="term" value="C:mitochondrial inner membrane"/>
    <property type="evidence" value="ECO:0007669"/>
    <property type="project" value="UniProtKB-SubCell"/>
</dbReference>
<keyword evidence="10 13" id="KW-0496">Mitochondrion</keyword>
<evidence type="ECO:0000256" key="14">
    <source>
        <dbReference type="SAM" id="Phobius"/>
    </source>
</evidence>
<dbReference type="EMBL" id="MG989219">
    <property type="protein sequence ID" value="AWU48843.1"/>
    <property type="molecule type" value="Genomic_DNA"/>
</dbReference>
<gene>
    <name evidence="15" type="primary">nad1</name>
</gene>
<dbReference type="Pfam" id="PF00146">
    <property type="entry name" value="NADHdh"/>
    <property type="match status" value="1"/>
</dbReference>
<protein>
    <recommendedName>
        <fullName evidence="4 13">NADH-ubiquinone oxidoreductase chain 1</fullName>
        <ecNumber evidence="13">7.1.1.2</ecNumber>
    </recommendedName>
</protein>
<comment type="catalytic activity">
    <reaction evidence="13">
        <text>a ubiquinone + NADH + 5 H(+)(in) = a ubiquinol + NAD(+) + 4 H(+)(out)</text>
        <dbReference type="Rhea" id="RHEA:29091"/>
        <dbReference type="Rhea" id="RHEA-COMP:9565"/>
        <dbReference type="Rhea" id="RHEA-COMP:9566"/>
        <dbReference type="ChEBI" id="CHEBI:15378"/>
        <dbReference type="ChEBI" id="CHEBI:16389"/>
        <dbReference type="ChEBI" id="CHEBI:17976"/>
        <dbReference type="ChEBI" id="CHEBI:57540"/>
        <dbReference type="ChEBI" id="CHEBI:57945"/>
        <dbReference type="EC" id="7.1.1.2"/>
    </reaction>
</comment>
<dbReference type="EC" id="7.1.1.2" evidence="13"/>
<keyword evidence="9 13" id="KW-0830">Ubiquinone</keyword>
<keyword evidence="12" id="KW-0520">NAD</keyword>
<evidence type="ECO:0000256" key="2">
    <source>
        <dbReference type="ARBA" id="ARBA00004448"/>
    </source>
</evidence>
<dbReference type="PROSITE" id="PS00667">
    <property type="entry name" value="COMPLEX1_ND1_1"/>
    <property type="match status" value="1"/>
</dbReference>
<comment type="subcellular location">
    <subcellularLocation>
        <location evidence="2 12">Mitochondrion inner membrane</location>
        <topology evidence="2 12">Multi-pass membrane protein</topology>
    </subcellularLocation>
</comment>
<feature type="transmembrane region" description="Helical" evidence="14">
    <location>
        <begin position="72"/>
        <end position="96"/>
    </location>
</feature>
<name>A0A344A252_9HEMI</name>
<dbReference type="HAMAP" id="MF_01350">
    <property type="entry name" value="NDH1_NuoH"/>
    <property type="match status" value="1"/>
</dbReference>
<geneLocation type="mitochondrion" evidence="15"/>
<evidence type="ECO:0000256" key="5">
    <source>
        <dbReference type="ARBA" id="ARBA00022448"/>
    </source>
</evidence>
<keyword evidence="11 14" id="KW-0472">Membrane</keyword>
<dbReference type="InterPro" id="IPR018086">
    <property type="entry name" value="NADH_UbQ_OxRdtase_su1_CS"/>
</dbReference>
<organism evidence="15">
    <name type="scientific">Anoeconeossa unicornuta</name>
    <dbReference type="NCBI Taxonomy" id="2218011"/>
    <lineage>
        <taxon>Eukaryota</taxon>
        <taxon>Metazoa</taxon>
        <taxon>Ecdysozoa</taxon>
        <taxon>Arthropoda</taxon>
        <taxon>Hexapoda</taxon>
        <taxon>Insecta</taxon>
        <taxon>Pterygota</taxon>
        <taxon>Neoptera</taxon>
        <taxon>Paraneoptera</taxon>
        <taxon>Hemiptera</taxon>
        <taxon>Sternorrhyncha</taxon>
        <taxon>Psylloidea</taxon>
        <taxon>Aphalaridae</taxon>
        <taxon>Anoeconeossa</taxon>
    </lineage>
</organism>
<evidence type="ECO:0000256" key="4">
    <source>
        <dbReference type="ARBA" id="ARBA00021009"/>
    </source>
</evidence>
<dbReference type="PANTHER" id="PTHR11432">
    <property type="entry name" value="NADH DEHYDROGENASE SUBUNIT 1"/>
    <property type="match status" value="1"/>
</dbReference>
<evidence type="ECO:0000256" key="13">
    <source>
        <dbReference type="RuleBase" id="RU000473"/>
    </source>
</evidence>
<dbReference type="AlphaFoldDB" id="A0A344A252"/>
<feature type="transmembrane region" description="Helical" evidence="14">
    <location>
        <begin position="175"/>
        <end position="195"/>
    </location>
</feature>
<keyword evidence="7" id="KW-0999">Mitochondrion inner membrane</keyword>
<keyword evidence="8 14" id="KW-1133">Transmembrane helix</keyword>
<feature type="transmembrane region" description="Helical" evidence="14">
    <location>
        <begin position="224"/>
        <end position="247"/>
    </location>
</feature>
<evidence type="ECO:0000256" key="8">
    <source>
        <dbReference type="ARBA" id="ARBA00022989"/>
    </source>
</evidence>
<feature type="transmembrane region" description="Helical" evidence="14">
    <location>
        <begin position="102"/>
        <end position="125"/>
    </location>
</feature>